<keyword evidence="11" id="KW-0325">Glycoprotein</keyword>
<evidence type="ECO:0000256" key="9">
    <source>
        <dbReference type="ARBA" id="ARBA00023136"/>
    </source>
</evidence>
<keyword evidence="6" id="KW-0732">Signal</keyword>
<evidence type="ECO:0000256" key="11">
    <source>
        <dbReference type="ARBA" id="ARBA00023180"/>
    </source>
</evidence>
<dbReference type="FunFam" id="3.80.10.10:FF:000383">
    <property type="entry name" value="Leucine-rich repeat receptor protein kinase EMS1"/>
    <property type="match status" value="1"/>
</dbReference>
<dbReference type="SUPFAM" id="SSF52047">
    <property type="entry name" value="RNI-like"/>
    <property type="match status" value="1"/>
</dbReference>
<dbReference type="GO" id="GO:0005886">
    <property type="term" value="C:plasma membrane"/>
    <property type="evidence" value="ECO:0007669"/>
    <property type="project" value="UniProtKB-SubCell"/>
</dbReference>
<keyword evidence="8 12" id="KW-1133">Transmembrane helix</keyword>
<comment type="caution">
    <text evidence="15">The sequence shown here is derived from an EMBL/GenBank/DDBJ whole genome shotgun (WGS) entry which is preliminary data.</text>
</comment>
<evidence type="ECO:0000259" key="13">
    <source>
        <dbReference type="Pfam" id="PF08263"/>
    </source>
</evidence>
<evidence type="ECO:0000256" key="5">
    <source>
        <dbReference type="ARBA" id="ARBA00022692"/>
    </source>
</evidence>
<dbReference type="InterPro" id="IPR032675">
    <property type="entry name" value="LRR_dom_sf"/>
</dbReference>
<keyword evidence="3" id="KW-1003">Cell membrane</keyword>
<dbReference type="InterPro" id="IPR013210">
    <property type="entry name" value="LRR_N_plant-typ"/>
</dbReference>
<feature type="domain" description="Leucine-rich repeat-containing N-terminal plant-type" evidence="13">
    <location>
        <begin position="151"/>
        <end position="188"/>
    </location>
</feature>
<keyword evidence="16" id="KW-1185">Reference proteome</keyword>
<keyword evidence="4" id="KW-0433">Leucine-rich repeat</keyword>
<dbReference type="OrthoDB" id="749832at2759"/>
<feature type="transmembrane region" description="Helical" evidence="12">
    <location>
        <begin position="944"/>
        <end position="967"/>
    </location>
</feature>
<dbReference type="Pfam" id="PF23598">
    <property type="entry name" value="LRR_14"/>
    <property type="match status" value="2"/>
</dbReference>
<evidence type="ECO:0000256" key="10">
    <source>
        <dbReference type="ARBA" id="ARBA00023170"/>
    </source>
</evidence>
<evidence type="ECO:0000256" key="1">
    <source>
        <dbReference type="ARBA" id="ARBA00004251"/>
    </source>
</evidence>
<proteinExistence type="inferred from homology"/>
<evidence type="ECO:0000313" key="15">
    <source>
        <dbReference type="EMBL" id="OMO88212.1"/>
    </source>
</evidence>
<dbReference type="Pfam" id="PF08263">
    <property type="entry name" value="LRRNT_2"/>
    <property type="match status" value="1"/>
</dbReference>
<keyword evidence="7" id="KW-0677">Repeat</keyword>
<evidence type="ECO:0000313" key="16">
    <source>
        <dbReference type="Proteomes" id="UP000187203"/>
    </source>
</evidence>
<dbReference type="EMBL" id="AWUE01017144">
    <property type="protein sequence ID" value="OMO88212.1"/>
    <property type="molecule type" value="Genomic_DNA"/>
</dbReference>
<dbReference type="SMART" id="SM00369">
    <property type="entry name" value="LRR_TYP"/>
    <property type="match status" value="10"/>
</dbReference>
<dbReference type="STRING" id="93759.A0A1R3J054"/>
<name>A0A1R3J054_9ROSI</name>
<comment type="similarity">
    <text evidence="2">Belongs to the RLP family.</text>
</comment>
<keyword evidence="5 12" id="KW-0812">Transmembrane</keyword>
<feature type="domain" description="Disease resistance R13L4/SHOC-2-like LRR" evidence="14">
    <location>
        <begin position="193"/>
        <end position="415"/>
    </location>
</feature>
<evidence type="ECO:0000256" key="8">
    <source>
        <dbReference type="ARBA" id="ARBA00022989"/>
    </source>
</evidence>
<dbReference type="Pfam" id="PF00560">
    <property type="entry name" value="LRR_1"/>
    <property type="match status" value="5"/>
</dbReference>
<keyword evidence="10" id="KW-0675">Receptor</keyword>
<evidence type="ECO:0000256" key="6">
    <source>
        <dbReference type="ARBA" id="ARBA00022729"/>
    </source>
</evidence>
<feature type="domain" description="Disease resistance R13L4/SHOC-2-like LRR" evidence="14">
    <location>
        <begin position="441"/>
        <end position="541"/>
    </location>
</feature>
<sequence>MIIFVPLPYFFRNHHENASKAPSKILIIPAKELEQVIAKRGPQMRELEKEAMRIAREIEGEDAHDFSLAEALGSLATWAVLTWATVNFEIKFSSVLVPCFCFYARKTGRAMAIWRTTSQIPLLSFLLLTKSFFLEAAESHSSSGNIGSCIENERKTLLEFKTSLNDPSGFLSSWVGEECCNWTFVSCSNKTGNVLKLDLSWFNLCRLVPLNGSCGELGGTLNPSLLNLTCLSYLDLSGNNFSGPIPEFIGSLNNLRHLDLSRTSFNGKVPPSIGNLSNLEYLDLSHFELWASDLNWLSGLSSLKYLGLDNMNLSTAGTNWLQAVNMFPSLIELHMSSCELNSFPESLAHVNFSSLQVLDLSYNNFNSSIPPWLFNISTLTQINFNHCELKGSIPKTSRRNLCNLQKLDLSFNAIDGEINEFIEALVGCSNKTLGHIDLGSNNLKGNLPESLGSLKHLCYLGLTRNSLSGSLPMSIGNLSSLNTLDLSFNSMNGTIPESIGQLTSLNFLELFGNSWEGIITENYFRNLSSLFYFTLSSTSKSMILKLSQDWIPSFSLDELGLSHCQLGHAFPSWLRTQTDLSQLTLSSAGISDAIPDWFWSLSSQLWWVDLSDNQLRGKLPKSVSFNGASVWMDLGLIPKQLQGLQSLMILDLSKNNLSGGVPSSLCSLRALLFLNLNGNNLSGKLSTTLQNCSGLYSIDLGENQFSGTITDLVSYNMFFLGLRANLLTGSIPEELCKFPSLHIIDLAKNNLSGAIPKCLGNLTAFTYSGSYSSELPLIRHISFLQHVEIVTKGRKKEYTKIISLVKAIDLSSNNLAGEIPDHLTNLSALGTLNLSWNHLTGQIPENIGDLKRLETLDVSHNNLSGPIPPTMSSMTLLNYLNFSFNNLSGPIPSSNQFQTFNDPSIYQGNSKLCGPPLLTSCSSRNAQDKKGESEGDHEDRHDKLWFYVSMGLGFIVGFWVVCGSLVIKQSWRRAYFKFVDEMKDRIFVIFAVYCSRKKVVQGQ</sequence>
<evidence type="ECO:0000256" key="12">
    <source>
        <dbReference type="SAM" id="Phobius"/>
    </source>
</evidence>
<reference evidence="16" key="1">
    <citation type="submission" date="2013-09" db="EMBL/GenBank/DDBJ databases">
        <title>Corchorus olitorius genome sequencing.</title>
        <authorList>
            <person name="Alam M."/>
            <person name="Haque M.S."/>
            <person name="Islam M.S."/>
            <person name="Emdad E.M."/>
            <person name="Islam M.M."/>
            <person name="Ahmed B."/>
            <person name="Halim A."/>
            <person name="Hossen Q.M.M."/>
            <person name="Hossain M.Z."/>
            <person name="Ahmed R."/>
            <person name="Khan M.M."/>
            <person name="Islam R."/>
            <person name="Rashid M.M."/>
            <person name="Khan S.A."/>
            <person name="Rahman M.S."/>
            <person name="Alam M."/>
            <person name="Yahiya A.S."/>
            <person name="Khan M.S."/>
            <person name="Azam M.S."/>
            <person name="Haque T."/>
            <person name="Lashkar M.Z.H."/>
            <person name="Akhand A.I."/>
            <person name="Morshed G."/>
            <person name="Roy S."/>
            <person name="Uddin K.S."/>
            <person name="Rabeya T."/>
            <person name="Hossain A.S."/>
            <person name="Chowdhury A."/>
            <person name="Snigdha A.R."/>
            <person name="Mortoza M.S."/>
            <person name="Matin S.A."/>
            <person name="Hoque S.M.E."/>
            <person name="Islam M.K."/>
            <person name="Roy D.K."/>
            <person name="Haider R."/>
            <person name="Moosa M.M."/>
            <person name="Elias S.M."/>
            <person name="Hasan A.M."/>
            <person name="Jahan S."/>
            <person name="Shafiuddin M."/>
            <person name="Mahmood N."/>
            <person name="Shommy N.S."/>
        </authorList>
    </citation>
    <scope>NUCLEOTIDE SEQUENCE [LARGE SCALE GENOMIC DNA]</scope>
    <source>
        <strain evidence="16">cv. O-4</strain>
    </source>
</reference>
<dbReference type="FunFam" id="3.80.10.10:FF:000129">
    <property type="entry name" value="Leucine-rich repeat receptor-like kinase"/>
    <property type="match status" value="1"/>
</dbReference>
<evidence type="ECO:0000256" key="7">
    <source>
        <dbReference type="ARBA" id="ARBA00022737"/>
    </source>
</evidence>
<dbReference type="InterPro" id="IPR055414">
    <property type="entry name" value="LRR_R13L4/SHOC2-like"/>
</dbReference>
<accession>A0A1R3J054</accession>
<dbReference type="AlphaFoldDB" id="A0A1R3J054"/>
<gene>
    <name evidence="15" type="ORF">COLO4_20367</name>
</gene>
<comment type="subcellular location">
    <subcellularLocation>
        <location evidence="1">Cell membrane</location>
        <topology evidence="1">Single-pass type I membrane protein</topology>
    </subcellularLocation>
</comment>
<dbReference type="InterPro" id="IPR046956">
    <property type="entry name" value="RLP23-like"/>
</dbReference>
<organism evidence="15 16">
    <name type="scientific">Corchorus olitorius</name>
    <dbReference type="NCBI Taxonomy" id="93759"/>
    <lineage>
        <taxon>Eukaryota</taxon>
        <taxon>Viridiplantae</taxon>
        <taxon>Streptophyta</taxon>
        <taxon>Embryophyta</taxon>
        <taxon>Tracheophyta</taxon>
        <taxon>Spermatophyta</taxon>
        <taxon>Magnoliopsida</taxon>
        <taxon>eudicotyledons</taxon>
        <taxon>Gunneridae</taxon>
        <taxon>Pentapetalae</taxon>
        <taxon>rosids</taxon>
        <taxon>malvids</taxon>
        <taxon>Malvales</taxon>
        <taxon>Malvaceae</taxon>
        <taxon>Grewioideae</taxon>
        <taxon>Apeibeae</taxon>
        <taxon>Corchorus</taxon>
    </lineage>
</organism>
<dbReference type="FunFam" id="3.80.10.10:FF:000213">
    <property type="entry name" value="Tyrosine-sulfated glycopeptide receptor 1"/>
    <property type="match status" value="1"/>
</dbReference>
<dbReference type="PANTHER" id="PTHR48063:SF90">
    <property type="entry name" value="OS11G0565920 PROTEIN"/>
    <property type="match status" value="1"/>
</dbReference>
<evidence type="ECO:0000256" key="4">
    <source>
        <dbReference type="ARBA" id="ARBA00022614"/>
    </source>
</evidence>
<keyword evidence="9 12" id="KW-0472">Membrane</keyword>
<dbReference type="SUPFAM" id="SSF52058">
    <property type="entry name" value="L domain-like"/>
    <property type="match status" value="1"/>
</dbReference>
<evidence type="ECO:0000256" key="3">
    <source>
        <dbReference type="ARBA" id="ARBA00022475"/>
    </source>
</evidence>
<dbReference type="Gene3D" id="3.80.10.10">
    <property type="entry name" value="Ribonuclease Inhibitor"/>
    <property type="match status" value="4"/>
</dbReference>
<protein>
    <submittedName>
        <fullName evidence="15">Uncharacterized protein</fullName>
    </submittedName>
</protein>
<evidence type="ECO:0000259" key="14">
    <source>
        <dbReference type="Pfam" id="PF23598"/>
    </source>
</evidence>
<dbReference type="InterPro" id="IPR001611">
    <property type="entry name" value="Leu-rich_rpt"/>
</dbReference>
<dbReference type="PANTHER" id="PTHR48063">
    <property type="entry name" value="LRR RECEPTOR-LIKE KINASE"/>
    <property type="match status" value="1"/>
</dbReference>
<evidence type="ECO:0000256" key="2">
    <source>
        <dbReference type="ARBA" id="ARBA00009592"/>
    </source>
</evidence>
<dbReference type="InterPro" id="IPR003591">
    <property type="entry name" value="Leu-rich_rpt_typical-subtyp"/>
</dbReference>
<dbReference type="Proteomes" id="UP000187203">
    <property type="component" value="Unassembled WGS sequence"/>
</dbReference>